<accession>N9USQ1</accession>
<dbReference type="InterPro" id="IPR043129">
    <property type="entry name" value="ATPase_NBD"/>
</dbReference>
<dbReference type="PROSITE" id="PS00297">
    <property type="entry name" value="HSP70_1"/>
    <property type="match status" value="1"/>
</dbReference>
<dbReference type="Gene3D" id="3.30.30.30">
    <property type="match status" value="1"/>
</dbReference>
<dbReference type="OrthoDB" id="2401965at2759"/>
<dbReference type="Pfam" id="PF00012">
    <property type="entry name" value="HSP70"/>
    <property type="match status" value="1"/>
</dbReference>
<dbReference type="PRINTS" id="PR00301">
    <property type="entry name" value="HEATSHOCK70"/>
</dbReference>
<dbReference type="InterPro" id="IPR013126">
    <property type="entry name" value="Hsp_70_fam"/>
</dbReference>
<evidence type="ECO:0000256" key="2">
    <source>
        <dbReference type="ARBA" id="ARBA00022840"/>
    </source>
</evidence>
<dbReference type="GO" id="GO:0005524">
    <property type="term" value="F:ATP binding"/>
    <property type="evidence" value="ECO:0007669"/>
    <property type="project" value="UniProtKB-KW"/>
</dbReference>
<name>N9USQ1_ENTH1</name>
<dbReference type="FunFam" id="3.30.30.30:FF:000001">
    <property type="entry name" value="heat shock 70 kDa protein-like"/>
    <property type="match status" value="1"/>
</dbReference>
<dbReference type="VEuPathDB" id="AmoebaDB:EHI7A_105280"/>
<evidence type="ECO:0000256" key="1">
    <source>
        <dbReference type="ARBA" id="ARBA00022741"/>
    </source>
</evidence>
<dbReference type="GO" id="GO:0140662">
    <property type="term" value="F:ATP-dependent protein folding chaperone"/>
    <property type="evidence" value="ECO:0007669"/>
    <property type="project" value="InterPro"/>
</dbReference>
<evidence type="ECO:0000313" key="3">
    <source>
        <dbReference type="EMBL" id="ENY63687.1"/>
    </source>
</evidence>
<dbReference type="PANTHER" id="PTHR19375">
    <property type="entry name" value="HEAT SHOCK PROTEIN 70KDA"/>
    <property type="match status" value="1"/>
</dbReference>
<keyword evidence="1" id="KW-0547">Nucleotide-binding</keyword>
<keyword evidence="2" id="KW-0067">ATP-binding</keyword>
<dbReference type="Gene3D" id="3.90.640.10">
    <property type="entry name" value="Actin, Chain A, domain 4"/>
    <property type="match status" value="1"/>
</dbReference>
<proteinExistence type="predicted"/>
<reference evidence="3 4" key="1">
    <citation type="submission" date="2013-04" db="EMBL/GenBank/DDBJ databases">
        <authorList>
            <person name="Hannick L."/>
            <person name="Zafar N."/>
            <person name="Lorenzi H."/>
            <person name="Ali I.A."/>
            <person name="Petri W.P."/>
            <person name="Caler E."/>
        </authorList>
    </citation>
    <scope>NUCLEOTIDE SEQUENCE [LARGE SCALE GENOMIC DNA]</scope>
    <source>
        <strain evidence="3 4">HM-1:IMSS-A</strain>
    </source>
</reference>
<gene>
    <name evidence="3" type="ORF">EHI7A_105280</name>
</gene>
<dbReference type="AlphaFoldDB" id="N9USQ1"/>
<dbReference type="Gene3D" id="3.30.420.40">
    <property type="match status" value="2"/>
</dbReference>
<protein>
    <submittedName>
        <fullName evidence="3">Chaperone protein DNAK, putative</fullName>
    </submittedName>
</protein>
<sequence length="331" mass="37206">MAVEQNSFSIGIDLGTTYSSIAYYDITRGESVIVQDELGKEQVASWVSLSQLDKSGYTIIGNSAKNEANNECVIYDSKRIIGRGECDVNYEDRDNWPFEVKSRNNGSAYIECYNPQTQSAEEFEPEEISGMILKHMYDIAQASLKNGQVTNVIVTVPVDFNDRQRDATLLACKLAEIKNVELVNEPTAAIVEYKREYPNSLKDGDRILVIDFGGGTLDVACCKIINDNNIKVESSGGDQDLGGNDFDNVMIDMVKERVEGSIEGYYEKKRGMTQKEKATYKKKLVILKKEISKHSLVVKIMMAMALNLPLQDKNLKKNVKKEDYMKDLLIK</sequence>
<dbReference type="Proteomes" id="UP000013105">
    <property type="component" value="Unassembled WGS sequence"/>
</dbReference>
<dbReference type="InterPro" id="IPR018181">
    <property type="entry name" value="Heat_shock_70_CS"/>
</dbReference>
<organism evidence="3 4">
    <name type="scientific">Entamoeba histolytica HM-1:IMSS-A</name>
    <dbReference type="NCBI Taxonomy" id="885318"/>
    <lineage>
        <taxon>Eukaryota</taxon>
        <taxon>Amoebozoa</taxon>
        <taxon>Evosea</taxon>
        <taxon>Archamoebae</taxon>
        <taxon>Mastigamoebida</taxon>
        <taxon>Entamoebidae</taxon>
        <taxon>Entamoeba</taxon>
    </lineage>
</organism>
<dbReference type="SUPFAM" id="SSF53067">
    <property type="entry name" value="Actin-like ATPase domain"/>
    <property type="match status" value="2"/>
</dbReference>
<dbReference type="EMBL" id="KB823679">
    <property type="protein sequence ID" value="ENY63687.1"/>
    <property type="molecule type" value="Genomic_DNA"/>
</dbReference>
<evidence type="ECO:0000313" key="4">
    <source>
        <dbReference type="Proteomes" id="UP000013105"/>
    </source>
</evidence>